<organism evidence="1 2">
    <name type="scientific">Zarconia navalis LEGE 11467</name>
    <dbReference type="NCBI Taxonomy" id="1828826"/>
    <lineage>
        <taxon>Bacteria</taxon>
        <taxon>Bacillati</taxon>
        <taxon>Cyanobacteriota</taxon>
        <taxon>Cyanophyceae</taxon>
        <taxon>Oscillatoriophycideae</taxon>
        <taxon>Oscillatoriales</taxon>
        <taxon>Oscillatoriales incertae sedis</taxon>
        <taxon>Zarconia</taxon>
        <taxon>Zarconia navalis</taxon>
    </lineage>
</organism>
<dbReference type="RefSeq" id="WP_264320094.1">
    <property type="nucleotide sequence ID" value="NZ_JADEXN010000036.1"/>
</dbReference>
<dbReference type="Proteomes" id="UP000621799">
    <property type="component" value="Unassembled WGS sequence"/>
</dbReference>
<comment type="caution">
    <text evidence="1">The sequence shown here is derived from an EMBL/GenBank/DDBJ whole genome shotgun (WGS) entry which is preliminary data.</text>
</comment>
<evidence type="ECO:0000313" key="2">
    <source>
        <dbReference type="Proteomes" id="UP000621799"/>
    </source>
</evidence>
<gene>
    <name evidence="1" type="ORF">IQ235_03380</name>
</gene>
<protein>
    <submittedName>
        <fullName evidence="1">Uncharacterized protein</fullName>
    </submittedName>
</protein>
<proteinExistence type="predicted"/>
<sequence length="72" mass="8084">MNTNDKTQLFTELTTEESSTVNGAHSSYYGYGGYRPSSYGYGRGYSRWNRPVNYGYSYSSYGYGGGYRGGCY</sequence>
<dbReference type="EMBL" id="JADEXN010000036">
    <property type="protein sequence ID" value="MBE9039834.1"/>
    <property type="molecule type" value="Genomic_DNA"/>
</dbReference>
<keyword evidence="2" id="KW-1185">Reference proteome</keyword>
<accession>A0A928Z7U2</accession>
<dbReference type="AlphaFoldDB" id="A0A928Z7U2"/>
<evidence type="ECO:0000313" key="1">
    <source>
        <dbReference type="EMBL" id="MBE9039834.1"/>
    </source>
</evidence>
<name>A0A928Z7U2_9CYAN</name>
<reference evidence="1" key="1">
    <citation type="submission" date="2020-10" db="EMBL/GenBank/DDBJ databases">
        <authorList>
            <person name="Castelo-Branco R."/>
            <person name="Eusebio N."/>
            <person name="Adriana R."/>
            <person name="Vieira A."/>
            <person name="Brugerolle De Fraissinette N."/>
            <person name="Rezende De Castro R."/>
            <person name="Schneider M.P."/>
            <person name="Vasconcelos V."/>
            <person name="Leao P.N."/>
        </authorList>
    </citation>
    <scope>NUCLEOTIDE SEQUENCE</scope>
    <source>
        <strain evidence="1">LEGE 11467</strain>
    </source>
</reference>